<evidence type="ECO:0000313" key="3">
    <source>
        <dbReference type="Proteomes" id="UP000001075"/>
    </source>
</evidence>
<keyword evidence="1" id="KW-0472">Membrane</keyword>
<reference evidence="3" key="1">
    <citation type="journal article" date="2011" name="Nat. Biotechnol.">
        <title>The genomic sequence of the Chinese hamster ovary (CHO)-K1 cell line.</title>
        <authorList>
            <person name="Xu X."/>
            <person name="Nagarajan H."/>
            <person name="Lewis N.E."/>
            <person name="Pan S."/>
            <person name="Cai Z."/>
            <person name="Liu X."/>
            <person name="Chen W."/>
            <person name="Xie M."/>
            <person name="Wang W."/>
            <person name="Hammond S."/>
            <person name="Andersen M.R."/>
            <person name="Neff N."/>
            <person name="Passarelli B."/>
            <person name="Koh W."/>
            <person name="Fan H.C."/>
            <person name="Wang J."/>
            <person name="Gui Y."/>
            <person name="Lee K.H."/>
            <person name="Betenbaugh M.J."/>
            <person name="Quake S.R."/>
            <person name="Famili I."/>
            <person name="Palsson B.O."/>
            <person name="Wang J."/>
        </authorList>
    </citation>
    <scope>NUCLEOTIDE SEQUENCE [LARGE SCALE GENOMIC DNA]</scope>
    <source>
        <strain evidence="3">CHO K1 cell line</strain>
    </source>
</reference>
<evidence type="ECO:0000256" key="1">
    <source>
        <dbReference type="SAM" id="Phobius"/>
    </source>
</evidence>
<evidence type="ECO:0000313" key="2">
    <source>
        <dbReference type="EMBL" id="EGW06667.1"/>
    </source>
</evidence>
<proteinExistence type="predicted"/>
<keyword evidence="1" id="KW-0812">Transmembrane</keyword>
<gene>
    <name evidence="2" type="ORF">I79_022028</name>
</gene>
<protein>
    <submittedName>
        <fullName evidence="2">Uncharacterized protein</fullName>
    </submittedName>
</protein>
<dbReference type="EMBL" id="JH002147">
    <property type="protein sequence ID" value="EGW06667.1"/>
    <property type="molecule type" value="Genomic_DNA"/>
</dbReference>
<feature type="transmembrane region" description="Helical" evidence="1">
    <location>
        <begin position="27"/>
        <end position="50"/>
    </location>
</feature>
<dbReference type="AlphaFoldDB" id="G3IE84"/>
<dbReference type="InParanoid" id="G3IE84"/>
<dbReference type="Proteomes" id="UP000001075">
    <property type="component" value="Unassembled WGS sequence"/>
</dbReference>
<sequence>MQDFFTRNEITLYLLMLYVNFMSEKEYLYLNIFLLVKLIVYYNIVNFALLKNEVEPIYGNKVLLKLFNY</sequence>
<accession>G3IE84</accession>
<keyword evidence="1" id="KW-1133">Transmembrane helix</keyword>
<name>G3IE84_CRIGR</name>
<organism evidence="2 3">
    <name type="scientific">Cricetulus griseus</name>
    <name type="common">Chinese hamster</name>
    <name type="synonym">Cricetulus barabensis griseus</name>
    <dbReference type="NCBI Taxonomy" id="10029"/>
    <lineage>
        <taxon>Eukaryota</taxon>
        <taxon>Metazoa</taxon>
        <taxon>Chordata</taxon>
        <taxon>Craniata</taxon>
        <taxon>Vertebrata</taxon>
        <taxon>Euteleostomi</taxon>
        <taxon>Mammalia</taxon>
        <taxon>Eutheria</taxon>
        <taxon>Euarchontoglires</taxon>
        <taxon>Glires</taxon>
        <taxon>Rodentia</taxon>
        <taxon>Myomorpha</taxon>
        <taxon>Muroidea</taxon>
        <taxon>Cricetidae</taxon>
        <taxon>Cricetinae</taxon>
        <taxon>Cricetulus</taxon>
    </lineage>
</organism>